<accession>A0A679GKE1</accession>
<evidence type="ECO:0000313" key="2">
    <source>
        <dbReference type="Proteomes" id="UP000501237"/>
    </source>
</evidence>
<reference evidence="1 2" key="1">
    <citation type="journal article" date="2020" name="Microbiol. Resour. Announc.">
        <title>Complete genome sequence of Pseudomonas otitidis strain MrB4, isolated from Lake Biwa in Japan.</title>
        <authorList>
            <person name="Miyazaki K."/>
            <person name="Hase E."/>
            <person name="Maruya T."/>
        </authorList>
    </citation>
    <scope>NUCLEOTIDE SEQUENCE [LARGE SCALE GENOMIC DNA]</scope>
    <source>
        <strain evidence="1 2">MrB4</strain>
    </source>
</reference>
<protein>
    <submittedName>
        <fullName evidence="1">Uncharacterized protein</fullName>
    </submittedName>
</protein>
<gene>
    <name evidence="1" type="ORF">PtoMrB4_20160</name>
</gene>
<dbReference type="Proteomes" id="UP000501237">
    <property type="component" value="Chromosome"/>
</dbReference>
<proteinExistence type="predicted"/>
<sequence length="610" mass="66883">MSLQLPDALAHWGQPLQELDSELAEALADLAQRLHNLVGPVQRRQSGELKEPDGLGDLQRRGPYERLLPSEWLLADAFPDEFLRRAASGEHLFLASEARACQGNRTIIALFDAGPRQLGAPRLAHIAMLILLARRAQAVGGELRWGILQQPGWIDGVRGAVDFARLLEARRWQAAEPDDWRTWSDLRNALPATPDECWLIGAQATDDGFSHRLHLSTSLDGEALEAELHLGNSRRALSLPLPSPAIGRRLLSGQFALAGQVPAGHAETLNVERVALTLPPIISRSGQMVALALLDQPGVLVFKLPALGSKKKPRTRRLLWSTGEQPLALAFTGQSLAGVMDAGPHLRFWQLSPLSTATRPPQEVLSAPPGTARLLPLALVDSVHDGERLYLLDAQGRLLHWHHQKGLPRSQEPLLERVEDDVLAMSHLDDGRLYYLHKRDQRFILQEVLSGHRVSTPLLLGEVGEASKAFMARFSTTSTHPACALRLSATPQERWRLCRPKDRQGGAAENWTLDVPPGWSAQGLVADPDARGLLLVLMSGDRKRLALYDGTALRSIVETPDAIARLSVCASSGLLAVLSQARELVLYCTRHHVVRLRASCTRADDQGGTP</sequence>
<dbReference type="GeneID" id="57397239"/>
<dbReference type="KEGG" id="poj:PtoMrB4_20160"/>
<name>A0A679GKE1_9GAMM</name>
<dbReference type="SUPFAM" id="SSF69322">
    <property type="entry name" value="Tricorn protease domain 2"/>
    <property type="match status" value="1"/>
</dbReference>
<organism evidence="1 2">
    <name type="scientific">Metapseudomonas otitidis</name>
    <dbReference type="NCBI Taxonomy" id="319939"/>
    <lineage>
        <taxon>Bacteria</taxon>
        <taxon>Pseudomonadati</taxon>
        <taxon>Pseudomonadota</taxon>
        <taxon>Gammaproteobacteria</taxon>
        <taxon>Pseudomonadales</taxon>
        <taxon>Pseudomonadaceae</taxon>
        <taxon>Metapseudomonas</taxon>
    </lineage>
</organism>
<dbReference type="RefSeq" id="WP_172433163.1">
    <property type="nucleotide sequence ID" value="NZ_AP022642.1"/>
</dbReference>
<evidence type="ECO:0000313" key="1">
    <source>
        <dbReference type="EMBL" id="BCA28039.1"/>
    </source>
</evidence>
<dbReference type="EMBL" id="AP022642">
    <property type="protein sequence ID" value="BCA28039.1"/>
    <property type="molecule type" value="Genomic_DNA"/>
</dbReference>
<dbReference type="AlphaFoldDB" id="A0A679GKE1"/>